<feature type="region of interest" description="Disordered" evidence="1">
    <location>
        <begin position="90"/>
        <end position="119"/>
    </location>
</feature>
<name>A0ABW1DFF6_9DEIO</name>
<organism evidence="2 3">
    <name type="scientific">Deinococcus petrolearius</name>
    <dbReference type="NCBI Taxonomy" id="1751295"/>
    <lineage>
        <taxon>Bacteria</taxon>
        <taxon>Thermotogati</taxon>
        <taxon>Deinococcota</taxon>
        <taxon>Deinococci</taxon>
        <taxon>Deinococcales</taxon>
        <taxon>Deinococcaceae</taxon>
        <taxon>Deinococcus</taxon>
    </lineage>
</organism>
<sequence length="202" mass="22353">MKTLKLTNPLFAPVALPYSTGPLAAPERHQQPEQRHYAGAVGVCLGMTGVKKGAVIEVQPRIGQYAGQWTPATVGQFTKSWVHVTFPDGDSRTFKHPEQVRMPAPDGPHAQPEQQQAQQARVVAPVWEVPMLALNLPTDRAANDALFEAADERARDLLRQELRARERGDWAESERLFTEHRTETAYMAALTAVLPGADWLDA</sequence>
<comment type="caution">
    <text evidence="2">The sequence shown here is derived from an EMBL/GenBank/DDBJ whole genome shotgun (WGS) entry which is preliminary data.</text>
</comment>
<gene>
    <name evidence="2" type="ORF">ACFPQ6_00080</name>
</gene>
<dbReference type="EMBL" id="JBHSOH010000001">
    <property type="protein sequence ID" value="MFC5846693.1"/>
    <property type="molecule type" value="Genomic_DNA"/>
</dbReference>
<proteinExistence type="predicted"/>
<feature type="compositionally biased region" description="Basic and acidic residues" evidence="1">
    <location>
        <begin position="90"/>
        <end position="99"/>
    </location>
</feature>
<evidence type="ECO:0000313" key="3">
    <source>
        <dbReference type="Proteomes" id="UP001595979"/>
    </source>
</evidence>
<feature type="compositionally biased region" description="Low complexity" evidence="1">
    <location>
        <begin position="108"/>
        <end position="119"/>
    </location>
</feature>
<reference evidence="3" key="1">
    <citation type="journal article" date="2019" name="Int. J. Syst. Evol. Microbiol.">
        <title>The Global Catalogue of Microorganisms (GCM) 10K type strain sequencing project: providing services to taxonomists for standard genome sequencing and annotation.</title>
        <authorList>
            <consortium name="The Broad Institute Genomics Platform"/>
            <consortium name="The Broad Institute Genome Sequencing Center for Infectious Disease"/>
            <person name="Wu L."/>
            <person name="Ma J."/>
        </authorList>
    </citation>
    <scope>NUCLEOTIDE SEQUENCE [LARGE SCALE GENOMIC DNA]</scope>
    <source>
        <strain evidence="3">CGMCC 1.15053</strain>
    </source>
</reference>
<keyword evidence="3" id="KW-1185">Reference proteome</keyword>
<accession>A0ABW1DFF6</accession>
<protein>
    <submittedName>
        <fullName evidence="2">Uncharacterized protein</fullName>
    </submittedName>
</protein>
<evidence type="ECO:0000256" key="1">
    <source>
        <dbReference type="SAM" id="MobiDB-lite"/>
    </source>
</evidence>
<dbReference type="RefSeq" id="WP_380044936.1">
    <property type="nucleotide sequence ID" value="NZ_JBHSOH010000001.1"/>
</dbReference>
<dbReference type="Proteomes" id="UP001595979">
    <property type="component" value="Unassembled WGS sequence"/>
</dbReference>
<evidence type="ECO:0000313" key="2">
    <source>
        <dbReference type="EMBL" id="MFC5846693.1"/>
    </source>
</evidence>